<comment type="caution">
    <text evidence="1">The sequence shown here is derived from an EMBL/GenBank/DDBJ whole genome shotgun (WGS) entry which is preliminary data.</text>
</comment>
<dbReference type="EMBL" id="JAGGLB010000007">
    <property type="protein sequence ID" value="MBP1990972.1"/>
    <property type="molecule type" value="Genomic_DNA"/>
</dbReference>
<keyword evidence="2" id="KW-1185">Reference proteome</keyword>
<dbReference type="Proteomes" id="UP001519287">
    <property type="component" value="Unassembled WGS sequence"/>
</dbReference>
<gene>
    <name evidence="1" type="ORF">J2Z66_002579</name>
</gene>
<proteinExistence type="predicted"/>
<sequence length="86" mass="10133">MSHFELKYEEWLEANMNSENNHKRRELLSKGLGHGTVEFLRSVWFPAVGHFDHLPYNLPLNKSNISNLTAFHKSYVLINLVRIRIL</sequence>
<evidence type="ECO:0000313" key="2">
    <source>
        <dbReference type="Proteomes" id="UP001519287"/>
    </source>
</evidence>
<organism evidence="1 2">
    <name type="scientific">Paenibacillus eucommiae</name>
    <dbReference type="NCBI Taxonomy" id="1355755"/>
    <lineage>
        <taxon>Bacteria</taxon>
        <taxon>Bacillati</taxon>
        <taxon>Bacillota</taxon>
        <taxon>Bacilli</taxon>
        <taxon>Bacillales</taxon>
        <taxon>Paenibacillaceae</taxon>
        <taxon>Paenibacillus</taxon>
    </lineage>
</organism>
<name>A0ABS4ITR7_9BACL</name>
<reference evidence="1 2" key="1">
    <citation type="submission" date="2021-03" db="EMBL/GenBank/DDBJ databases">
        <title>Genomic Encyclopedia of Type Strains, Phase IV (KMG-IV): sequencing the most valuable type-strain genomes for metagenomic binning, comparative biology and taxonomic classification.</title>
        <authorList>
            <person name="Goeker M."/>
        </authorList>
    </citation>
    <scope>NUCLEOTIDE SEQUENCE [LARGE SCALE GENOMIC DNA]</scope>
    <source>
        <strain evidence="1 2">DSM 26048</strain>
    </source>
</reference>
<evidence type="ECO:0000313" key="1">
    <source>
        <dbReference type="EMBL" id="MBP1990972.1"/>
    </source>
</evidence>
<accession>A0ABS4ITR7</accession>
<protein>
    <submittedName>
        <fullName evidence="1">Uncharacterized protein</fullName>
    </submittedName>
</protein>